<dbReference type="EMBL" id="JAROCC010000003">
    <property type="protein sequence ID" value="MDN4606949.1"/>
    <property type="molecule type" value="Genomic_DNA"/>
</dbReference>
<name>A0ABT8JPF1_9BACL</name>
<evidence type="ECO:0008006" key="4">
    <source>
        <dbReference type="Google" id="ProtNLM"/>
    </source>
</evidence>
<organism evidence="2 3">
    <name type="scientific">Sporosarcina highlanderae</name>
    <dbReference type="NCBI Taxonomy" id="3035916"/>
    <lineage>
        <taxon>Bacteria</taxon>
        <taxon>Bacillati</taxon>
        <taxon>Bacillota</taxon>
        <taxon>Bacilli</taxon>
        <taxon>Bacillales</taxon>
        <taxon>Caryophanaceae</taxon>
        <taxon>Sporosarcina</taxon>
    </lineage>
</organism>
<dbReference type="Proteomes" id="UP001175097">
    <property type="component" value="Unassembled WGS sequence"/>
</dbReference>
<feature type="transmembrane region" description="Helical" evidence="1">
    <location>
        <begin position="12"/>
        <end position="33"/>
    </location>
</feature>
<dbReference type="RefSeq" id="WP_301242493.1">
    <property type="nucleotide sequence ID" value="NZ_JAROCC010000003.1"/>
</dbReference>
<keyword evidence="1" id="KW-1133">Transmembrane helix</keyword>
<feature type="transmembrane region" description="Helical" evidence="1">
    <location>
        <begin position="89"/>
        <end position="111"/>
    </location>
</feature>
<keyword evidence="1" id="KW-0472">Membrane</keyword>
<comment type="caution">
    <text evidence="2">The sequence shown here is derived from an EMBL/GenBank/DDBJ whole genome shotgun (WGS) entry which is preliminary data.</text>
</comment>
<keyword evidence="3" id="KW-1185">Reference proteome</keyword>
<sequence length="124" mass="13829">MSLFGNVSLMVLFPSALLLLTLEIVLGSYKALYPKWTTKLAISNLVLNILWMLLIVILLLNPNVIQPYLAESLAKVFQKSPEDITTQVSLLIMGVGLASIATTIIDSFIGFKNLRTEKIKQFFK</sequence>
<reference evidence="2" key="1">
    <citation type="submission" date="2023-03" db="EMBL/GenBank/DDBJ databases">
        <title>MT1 and MT2 Draft Genomes of Novel Species.</title>
        <authorList>
            <person name="Venkateswaran K."/>
        </authorList>
    </citation>
    <scope>NUCLEOTIDE SEQUENCE</scope>
    <source>
        <strain evidence="2">F6_3S_P_2</strain>
    </source>
</reference>
<accession>A0ABT8JPF1</accession>
<gene>
    <name evidence="2" type="ORF">P5G49_05575</name>
</gene>
<proteinExistence type="predicted"/>
<feature type="transmembrane region" description="Helical" evidence="1">
    <location>
        <begin position="45"/>
        <end position="69"/>
    </location>
</feature>
<protein>
    <recommendedName>
        <fullName evidence="4">Holin</fullName>
    </recommendedName>
</protein>
<keyword evidence="1" id="KW-0812">Transmembrane</keyword>
<evidence type="ECO:0000313" key="3">
    <source>
        <dbReference type="Proteomes" id="UP001175097"/>
    </source>
</evidence>
<evidence type="ECO:0000256" key="1">
    <source>
        <dbReference type="SAM" id="Phobius"/>
    </source>
</evidence>
<evidence type="ECO:0000313" key="2">
    <source>
        <dbReference type="EMBL" id="MDN4606949.1"/>
    </source>
</evidence>